<accession>A0A1H3AGB5</accession>
<feature type="domain" description="HPt" evidence="2">
    <location>
        <begin position="16"/>
        <end position="105"/>
    </location>
</feature>
<sequence length="105" mass="12288">MEKPNLLYIKELSGGDSIFENKMLEIVKQELPEEIKNYKNFLKKENFVNAADLVHKIKHKISVLGLKDGYQVAIDYEEELRQKKMNLQSKFEEILSAMIIFIKNA</sequence>
<keyword evidence="4" id="KW-1185">Reference proteome</keyword>
<dbReference type="InterPro" id="IPR036641">
    <property type="entry name" value="HPT_dom_sf"/>
</dbReference>
<evidence type="ECO:0000259" key="2">
    <source>
        <dbReference type="PROSITE" id="PS50894"/>
    </source>
</evidence>
<dbReference type="STRING" id="762486.SAMN05444411_104118"/>
<evidence type="ECO:0000313" key="4">
    <source>
        <dbReference type="Proteomes" id="UP000199595"/>
    </source>
</evidence>
<name>A0A1H3AGB5_9FLAO</name>
<evidence type="ECO:0000313" key="3">
    <source>
        <dbReference type="EMBL" id="SDX28645.1"/>
    </source>
</evidence>
<organism evidence="3 4">
    <name type="scientific">Lutibacter oricola</name>
    <dbReference type="NCBI Taxonomy" id="762486"/>
    <lineage>
        <taxon>Bacteria</taxon>
        <taxon>Pseudomonadati</taxon>
        <taxon>Bacteroidota</taxon>
        <taxon>Flavobacteriia</taxon>
        <taxon>Flavobacteriales</taxon>
        <taxon>Flavobacteriaceae</taxon>
        <taxon>Lutibacter</taxon>
    </lineage>
</organism>
<dbReference type="Gene3D" id="1.20.120.160">
    <property type="entry name" value="HPT domain"/>
    <property type="match status" value="1"/>
</dbReference>
<dbReference type="AlphaFoldDB" id="A0A1H3AGB5"/>
<reference evidence="3 4" key="1">
    <citation type="submission" date="2016-10" db="EMBL/GenBank/DDBJ databases">
        <authorList>
            <person name="de Groot N.N."/>
        </authorList>
    </citation>
    <scope>NUCLEOTIDE SEQUENCE [LARGE SCALE GENOMIC DNA]</scope>
    <source>
        <strain evidence="3 4">DSM 24956</strain>
    </source>
</reference>
<proteinExistence type="predicted"/>
<feature type="modified residue" description="Phosphohistidine" evidence="1">
    <location>
        <position position="55"/>
    </location>
</feature>
<keyword evidence="1" id="KW-0597">Phosphoprotein</keyword>
<dbReference type="InterPro" id="IPR008207">
    <property type="entry name" value="Sig_transdc_His_kin_Hpt_dom"/>
</dbReference>
<dbReference type="Pfam" id="PF01627">
    <property type="entry name" value="Hpt"/>
    <property type="match status" value="1"/>
</dbReference>
<dbReference type="PROSITE" id="PS50894">
    <property type="entry name" value="HPT"/>
    <property type="match status" value="1"/>
</dbReference>
<dbReference type="EMBL" id="FNNJ01000004">
    <property type="protein sequence ID" value="SDX28645.1"/>
    <property type="molecule type" value="Genomic_DNA"/>
</dbReference>
<dbReference type="RefSeq" id="WP_090122930.1">
    <property type="nucleotide sequence ID" value="NZ_FNNJ01000004.1"/>
</dbReference>
<dbReference type="GO" id="GO:0000160">
    <property type="term" value="P:phosphorelay signal transduction system"/>
    <property type="evidence" value="ECO:0007669"/>
    <property type="project" value="InterPro"/>
</dbReference>
<evidence type="ECO:0000256" key="1">
    <source>
        <dbReference type="PROSITE-ProRule" id="PRU00110"/>
    </source>
</evidence>
<dbReference type="SUPFAM" id="SSF47226">
    <property type="entry name" value="Histidine-containing phosphotransfer domain, HPT domain"/>
    <property type="match status" value="1"/>
</dbReference>
<dbReference type="GO" id="GO:0004672">
    <property type="term" value="F:protein kinase activity"/>
    <property type="evidence" value="ECO:0007669"/>
    <property type="project" value="UniProtKB-ARBA"/>
</dbReference>
<gene>
    <name evidence="3" type="ORF">SAMN05444411_104118</name>
</gene>
<dbReference type="Proteomes" id="UP000199595">
    <property type="component" value="Unassembled WGS sequence"/>
</dbReference>
<protein>
    <submittedName>
        <fullName evidence="3">Hpt domain-containing protein</fullName>
    </submittedName>
</protein>
<dbReference type="OrthoDB" id="1441381at2"/>